<dbReference type="EMBL" id="MT142759">
    <property type="protein sequence ID" value="QJA88176.1"/>
    <property type="molecule type" value="Genomic_DNA"/>
</dbReference>
<evidence type="ECO:0000313" key="1">
    <source>
        <dbReference type="EMBL" id="QJA88176.1"/>
    </source>
</evidence>
<protein>
    <submittedName>
        <fullName evidence="1">Uncharacterized protein</fullName>
    </submittedName>
</protein>
<organism evidence="1">
    <name type="scientific">viral metagenome</name>
    <dbReference type="NCBI Taxonomy" id="1070528"/>
    <lineage>
        <taxon>unclassified sequences</taxon>
        <taxon>metagenomes</taxon>
        <taxon>organismal metagenomes</taxon>
    </lineage>
</organism>
<accession>A0A6M3L104</accession>
<gene>
    <name evidence="1" type="ORF">MM415B02815_0012</name>
</gene>
<dbReference type="AlphaFoldDB" id="A0A6M3L104"/>
<name>A0A6M3L104_9ZZZZ</name>
<reference evidence="1" key="1">
    <citation type="submission" date="2020-03" db="EMBL/GenBank/DDBJ databases">
        <title>The deep terrestrial virosphere.</title>
        <authorList>
            <person name="Holmfeldt K."/>
            <person name="Nilsson E."/>
            <person name="Simone D."/>
            <person name="Lopez-Fernandez M."/>
            <person name="Wu X."/>
            <person name="de Brujin I."/>
            <person name="Lundin D."/>
            <person name="Andersson A."/>
            <person name="Bertilsson S."/>
            <person name="Dopson M."/>
        </authorList>
    </citation>
    <scope>NUCLEOTIDE SEQUENCE</scope>
    <source>
        <strain evidence="1">MM415B02815</strain>
    </source>
</reference>
<sequence>MNFKLIDKLIIKNPTINIQKTNCYLYNFKEGGFSEKQFTKWLNGKIMDIYEFTGKFGKTTKCPWCGDKFDLLDHLPKHHQKYEENLNTIKLSNQLYALLLSYLRNGNYDALSFFMHKECQYCINPIVKGREGKCSIPSSTRNKPRSIKLLRLKFNGFNTNNYSKNCICIIYKRKPIKIGGQ</sequence>
<proteinExistence type="predicted"/>